<feature type="transmembrane region" description="Helical" evidence="6">
    <location>
        <begin position="106"/>
        <end position="133"/>
    </location>
</feature>
<keyword evidence="3 6" id="KW-0812">Transmembrane</keyword>
<dbReference type="InterPro" id="IPR050367">
    <property type="entry name" value="APC_superfamily"/>
</dbReference>
<protein>
    <submittedName>
        <fullName evidence="8">Amino acid transporter</fullName>
    </submittedName>
</protein>
<evidence type="ECO:0000256" key="1">
    <source>
        <dbReference type="ARBA" id="ARBA00004141"/>
    </source>
</evidence>
<evidence type="ECO:0000256" key="5">
    <source>
        <dbReference type="ARBA" id="ARBA00023136"/>
    </source>
</evidence>
<comment type="subcellular location">
    <subcellularLocation>
        <location evidence="1">Membrane</location>
        <topology evidence="1">Multi-pass membrane protein</topology>
    </subcellularLocation>
</comment>
<dbReference type="Proteomes" id="UP000467249">
    <property type="component" value="Chromosome"/>
</dbReference>
<dbReference type="PANTHER" id="PTHR42770">
    <property type="entry name" value="AMINO ACID TRANSPORTER-RELATED"/>
    <property type="match status" value="1"/>
</dbReference>
<dbReference type="KEGG" id="many:MANY_33590"/>
<keyword evidence="9" id="KW-1185">Reference proteome</keyword>
<dbReference type="Pfam" id="PF00324">
    <property type="entry name" value="AA_permease"/>
    <property type="match status" value="1"/>
</dbReference>
<evidence type="ECO:0000259" key="7">
    <source>
        <dbReference type="Pfam" id="PF00324"/>
    </source>
</evidence>
<feature type="transmembrane region" description="Helical" evidence="6">
    <location>
        <begin position="64"/>
        <end position="85"/>
    </location>
</feature>
<feature type="transmembrane region" description="Helical" evidence="6">
    <location>
        <begin position="34"/>
        <end position="58"/>
    </location>
</feature>
<proteinExistence type="inferred from homology"/>
<reference evidence="8 9" key="1">
    <citation type="journal article" date="2019" name="Emerg. Microbes Infect.">
        <title>Comprehensive subspecies identification of 175 nontuberculous mycobacteria species based on 7547 genomic profiles.</title>
        <authorList>
            <person name="Matsumoto Y."/>
            <person name="Kinjo T."/>
            <person name="Motooka D."/>
            <person name="Nabeya D."/>
            <person name="Jung N."/>
            <person name="Uechi K."/>
            <person name="Horii T."/>
            <person name="Iida T."/>
            <person name="Fujita J."/>
            <person name="Nakamura S."/>
        </authorList>
    </citation>
    <scope>NUCLEOTIDE SEQUENCE [LARGE SCALE GENOMIC DNA]</scope>
    <source>
        <strain evidence="8 9">JCM 30275</strain>
    </source>
</reference>
<dbReference type="RefSeq" id="WP_163805251.1">
    <property type="nucleotide sequence ID" value="NZ_AP022620.1"/>
</dbReference>
<feature type="transmembrane region" description="Helical" evidence="6">
    <location>
        <begin position="139"/>
        <end position="163"/>
    </location>
</feature>
<evidence type="ECO:0000256" key="6">
    <source>
        <dbReference type="SAM" id="Phobius"/>
    </source>
</evidence>
<gene>
    <name evidence="8" type="ORF">MANY_33590</name>
</gene>
<dbReference type="PANTHER" id="PTHR42770:SF11">
    <property type="entry name" value="INNER MEMBRANE TRANSPORT PROTEIN YBAT"/>
    <property type="match status" value="1"/>
</dbReference>
<sequence>MAMAAELPPTPATVGPPPGSTSGIREGVLGFPTLLAQSVALISPTMTAVLIVPLAFSFAGNGTWLAYLFATVMLSFVVMNLNVFASRSALPGSMYAYIGRGLGPRGGVLSGWTLLWSYAFIAVAGLAGFAIFVNQFLDAVGIGAHVPVVFSFGVSAFLCWLVAYKDIRISSLLMLVLEGLSVVLIVVLCATVLAKHGSVLDVHQLRLDGVSVSGTTLAVVACIFSLVGFESATALGGEAKNPLKSVPRAVRWSLIIAGLFFVFVSYVEVVGASGRGLDLGQLAAPLTTLSDAYQVGYLKAPICLGAVLSFYSLTLSCVNAGSRILLPMARHGMLSHRMGNIHAGNRTPHVAVTVYTVLVLGIVSVMQIFTDPLTTFGDAGTLAAFGFLLAYFMIAVAAPVYLRKHGQLSTKSVVISALAIVCLLVPTIGSFYPLPPVPVRYFPYYFLAYMAVGATWLAAAGRRRPVLFDEIEADLEVTVDTWAHPREGAAPQMNPAP</sequence>
<evidence type="ECO:0000256" key="2">
    <source>
        <dbReference type="ARBA" id="ARBA00009523"/>
    </source>
</evidence>
<dbReference type="EMBL" id="AP022620">
    <property type="protein sequence ID" value="BBZ78022.1"/>
    <property type="molecule type" value="Genomic_DNA"/>
</dbReference>
<feature type="transmembrane region" description="Helical" evidence="6">
    <location>
        <begin position="441"/>
        <end position="459"/>
    </location>
</feature>
<feature type="transmembrane region" description="Helical" evidence="6">
    <location>
        <begin position="347"/>
        <end position="369"/>
    </location>
</feature>
<dbReference type="PIRSF" id="PIRSF006060">
    <property type="entry name" value="AA_transporter"/>
    <property type="match status" value="1"/>
</dbReference>
<keyword evidence="4 6" id="KW-1133">Transmembrane helix</keyword>
<keyword evidence="5 6" id="KW-0472">Membrane</keyword>
<feature type="transmembrane region" description="Helical" evidence="6">
    <location>
        <begin position="381"/>
        <end position="402"/>
    </location>
</feature>
<feature type="transmembrane region" description="Helical" evidence="6">
    <location>
        <begin position="304"/>
        <end position="326"/>
    </location>
</feature>
<evidence type="ECO:0000256" key="4">
    <source>
        <dbReference type="ARBA" id="ARBA00022989"/>
    </source>
</evidence>
<feature type="transmembrane region" description="Helical" evidence="6">
    <location>
        <begin position="249"/>
        <end position="267"/>
    </location>
</feature>
<feature type="transmembrane region" description="Helical" evidence="6">
    <location>
        <begin position="414"/>
        <end position="435"/>
    </location>
</feature>
<comment type="similarity">
    <text evidence="2">Belongs to the amino acid-polyamine-organocation (APC) superfamily.</text>
</comment>
<name>A0A6N4WDI8_9MYCO</name>
<evidence type="ECO:0000313" key="9">
    <source>
        <dbReference type="Proteomes" id="UP000467249"/>
    </source>
</evidence>
<dbReference type="AlphaFoldDB" id="A0A6N4WDI8"/>
<dbReference type="GO" id="GO:0016020">
    <property type="term" value="C:membrane"/>
    <property type="evidence" value="ECO:0007669"/>
    <property type="project" value="UniProtKB-SubCell"/>
</dbReference>
<evidence type="ECO:0000313" key="8">
    <source>
        <dbReference type="EMBL" id="BBZ78022.1"/>
    </source>
</evidence>
<organism evidence="8 9">
    <name type="scientific">Mycolicibacterium anyangense</name>
    <dbReference type="NCBI Taxonomy" id="1431246"/>
    <lineage>
        <taxon>Bacteria</taxon>
        <taxon>Bacillati</taxon>
        <taxon>Actinomycetota</taxon>
        <taxon>Actinomycetes</taxon>
        <taxon>Mycobacteriales</taxon>
        <taxon>Mycobacteriaceae</taxon>
        <taxon>Mycolicibacterium</taxon>
    </lineage>
</organism>
<evidence type="ECO:0000256" key="3">
    <source>
        <dbReference type="ARBA" id="ARBA00022692"/>
    </source>
</evidence>
<dbReference type="GO" id="GO:0055085">
    <property type="term" value="P:transmembrane transport"/>
    <property type="evidence" value="ECO:0007669"/>
    <property type="project" value="InterPro"/>
</dbReference>
<dbReference type="InterPro" id="IPR004841">
    <property type="entry name" value="AA-permease/SLC12A_dom"/>
</dbReference>
<feature type="transmembrane region" description="Helical" evidence="6">
    <location>
        <begin position="175"/>
        <end position="194"/>
    </location>
</feature>
<dbReference type="Gene3D" id="1.20.1740.10">
    <property type="entry name" value="Amino acid/polyamine transporter I"/>
    <property type="match status" value="1"/>
</dbReference>
<feature type="domain" description="Amino acid permease/ SLC12A" evidence="7">
    <location>
        <begin position="37"/>
        <end position="423"/>
    </location>
</feature>
<accession>A0A6N4WDI8</accession>
<feature type="transmembrane region" description="Helical" evidence="6">
    <location>
        <begin position="214"/>
        <end position="237"/>
    </location>
</feature>